<evidence type="ECO:0000313" key="5">
    <source>
        <dbReference type="Proteomes" id="UP001595765"/>
    </source>
</evidence>
<keyword evidence="5" id="KW-1185">Reference proteome</keyword>
<dbReference type="PROSITE" id="PS50935">
    <property type="entry name" value="SSB"/>
    <property type="match status" value="1"/>
</dbReference>
<accession>A0ABV8I014</accession>
<dbReference type="GO" id="GO:0003677">
    <property type="term" value="F:DNA binding"/>
    <property type="evidence" value="ECO:0007669"/>
    <property type="project" value="UniProtKB-KW"/>
</dbReference>
<dbReference type="Pfam" id="PF00436">
    <property type="entry name" value="SSB"/>
    <property type="match status" value="1"/>
</dbReference>
<sequence>MNETLVTVVGNVATAPETHVTATGVPMTRFRLATTARRWDAERGGWTDGSTSFFTVRAWRGLAGNVKESIGLGEPLVVQGRLRIRDEEKEGRRFLSAEIEAVAVGHDLTRGVARFTRGTAPSVVPRGDRGRQGEPAAPEPSLTAPVP</sequence>
<dbReference type="InterPro" id="IPR000424">
    <property type="entry name" value="Primosome_PriB/ssb"/>
</dbReference>
<evidence type="ECO:0000256" key="3">
    <source>
        <dbReference type="SAM" id="MobiDB-lite"/>
    </source>
</evidence>
<dbReference type="EMBL" id="JBHSBB010000050">
    <property type="protein sequence ID" value="MFC4036534.1"/>
    <property type="molecule type" value="Genomic_DNA"/>
</dbReference>
<reference evidence="5" key="1">
    <citation type="journal article" date="2019" name="Int. J. Syst. Evol. Microbiol.">
        <title>The Global Catalogue of Microorganisms (GCM) 10K type strain sequencing project: providing services to taxonomists for standard genome sequencing and annotation.</title>
        <authorList>
            <consortium name="The Broad Institute Genomics Platform"/>
            <consortium name="The Broad Institute Genome Sequencing Center for Infectious Disease"/>
            <person name="Wu L."/>
            <person name="Ma J."/>
        </authorList>
    </citation>
    <scope>NUCLEOTIDE SEQUENCE [LARGE SCALE GENOMIC DNA]</scope>
    <source>
        <strain evidence="5">CGMCC 4.7237</strain>
    </source>
</reference>
<protein>
    <submittedName>
        <fullName evidence="4">Single-stranded DNA-binding protein</fullName>
    </submittedName>
</protein>
<dbReference type="SUPFAM" id="SSF50249">
    <property type="entry name" value="Nucleic acid-binding proteins"/>
    <property type="match status" value="1"/>
</dbReference>
<name>A0ABV8I014_9ACTN</name>
<proteinExistence type="predicted"/>
<feature type="region of interest" description="Disordered" evidence="3">
    <location>
        <begin position="116"/>
        <end position="147"/>
    </location>
</feature>
<dbReference type="Gene3D" id="2.40.50.140">
    <property type="entry name" value="Nucleic acid-binding proteins"/>
    <property type="match status" value="1"/>
</dbReference>
<evidence type="ECO:0000313" key="4">
    <source>
        <dbReference type="EMBL" id="MFC4036534.1"/>
    </source>
</evidence>
<dbReference type="InterPro" id="IPR012340">
    <property type="entry name" value="NA-bd_OB-fold"/>
</dbReference>
<dbReference type="CDD" id="cd04496">
    <property type="entry name" value="SSB_OBF"/>
    <property type="match status" value="1"/>
</dbReference>
<dbReference type="RefSeq" id="WP_386438370.1">
    <property type="nucleotide sequence ID" value="NZ_JBHSBB010000050.1"/>
</dbReference>
<comment type="caution">
    <text evidence="4">The sequence shown here is derived from an EMBL/GenBank/DDBJ whole genome shotgun (WGS) entry which is preliminary data.</text>
</comment>
<evidence type="ECO:0000256" key="1">
    <source>
        <dbReference type="ARBA" id="ARBA00023125"/>
    </source>
</evidence>
<evidence type="ECO:0000256" key="2">
    <source>
        <dbReference type="PROSITE-ProRule" id="PRU00252"/>
    </source>
</evidence>
<organism evidence="4 5">
    <name type="scientific">Streptomyces polygonati</name>
    <dbReference type="NCBI Taxonomy" id="1617087"/>
    <lineage>
        <taxon>Bacteria</taxon>
        <taxon>Bacillati</taxon>
        <taxon>Actinomycetota</taxon>
        <taxon>Actinomycetes</taxon>
        <taxon>Kitasatosporales</taxon>
        <taxon>Streptomycetaceae</taxon>
        <taxon>Streptomyces</taxon>
    </lineage>
</organism>
<keyword evidence="1 2" id="KW-0238">DNA-binding</keyword>
<dbReference type="Proteomes" id="UP001595765">
    <property type="component" value="Unassembled WGS sequence"/>
</dbReference>
<gene>
    <name evidence="4" type="ORF">ACFO3J_34610</name>
</gene>